<evidence type="ECO:0000313" key="5">
    <source>
        <dbReference type="Proteomes" id="UP000515125"/>
    </source>
</evidence>
<gene>
    <name evidence="6" type="primary">LOC34620285</name>
</gene>
<evidence type="ECO:0000256" key="2">
    <source>
        <dbReference type="ARBA" id="ARBA00022737"/>
    </source>
</evidence>
<keyword evidence="5" id="KW-1185">Reference proteome</keyword>
<dbReference type="InterPro" id="IPR019775">
    <property type="entry name" value="WD40_repeat_CS"/>
</dbReference>
<dbReference type="InterPro" id="IPR001680">
    <property type="entry name" value="WD40_rpt"/>
</dbReference>
<dbReference type="InterPro" id="IPR036322">
    <property type="entry name" value="WD40_repeat_dom_sf"/>
</dbReference>
<keyword evidence="2" id="KW-0677">Repeat</keyword>
<feature type="repeat" description="WD" evidence="3">
    <location>
        <begin position="65"/>
        <end position="88"/>
    </location>
</feature>
<name>A0A6P5WEV7_9EIME</name>
<dbReference type="InterPro" id="IPR042453">
    <property type="entry name" value="WDR53"/>
</dbReference>
<dbReference type="InterPro" id="IPR015943">
    <property type="entry name" value="WD40/YVTN_repeat-like_dom_sf"/>
</dbReference>
<evidence type="ECO:0000256" key="1">
    <source>
        <dbReference type="ARBA" id="ARBA00022574"/>
    </source>
</evidence>
<evidence type="ECO:0000256" key="4">
    <source>
        <dbReference type="SAM" id="MobiDB-lite"/>
    </source>
</evidence>
<dbReference type="PROSITE" id="PS00678">
    <property type="entry name" value="WD_REPEATS_1"/>
    <property type="match status" value="1"/>
</dbReference>
<organism evidence="5 6">
    <name type="scientific">Cyclospora cayetanensis</name>
    <dbReference type="NCBI Taxonomy" id="88456"/>
    <lineage>
        <taxon>Eukaryota</taxon>
        <taxon>Sar</taxon>
        <taxon>Alveolata</taxon>
        <taxon>Apicomplexa</taxon>
        <taxon>Conoidasida</taxon>
        <taxon>Coccidia</taxon>
        <taxon>Eucoccidiorida</taxon>
        <taxon>Eimeriorina</taxon>
        <taxon>Eimeriidae</taxon>
        <taxon>Cyclospora</taxon>
    </lineage>
</organism>
<accession>A0A6P5WEV7</accession>
<dbReference type="AlphaFoldDB" id="A0A6P5WEV7"/>
<sequence>MAAVQLLRGHTDAVVSLDLYTPFPGSPFCCACCCCNGYSASASEDDGSSARSACSSSTISSSSCLVLSSSDDRTVRVWDVRQQQAAVRVSLDPWGSPGDVGVARFYPGGNGVIAAACGNKLLTFDLRHPLRPLMQQKQREEQQKPGQQLVTSSDTELNPSVVDMKAMSCVDSAVVGEEVDEDDDWVINDFDIWVPPAAIQQQLQQCSSTAKGSNSGKKAAGEITASDESLDDVLIAIPTDGGKVVVLHQRKLQAPLLLSLPASPQHGSICGIARFRKHAVMDLLSGGYDCQLKDWDLLHRKARGCVDTQKLTPDGEEQPALSGCKRQQQRRKLQGQQQIFNPPFVTALEVDAPGDRVFMGLGDGAISMLQYAESTRNARLVLPPVWRVEAHGAAVTQLRLLSLQQQQQQHQPRELLLSCSDDRRLCLFSLDEEKPSLLVSHQLREKPNALRACQLCCCGCTSTRCINRSSGDMLETVRAYVGDVSPDIKIIDLRL</sequence>
<feature type="region of interest" description="Disordered" evidence="4">
    <location>
        <begin position="136"/>
        <end position="157"/>
    </location>
</feature>
<reference evidence="6" key="1">
    <citation type="submission" date="2025-08" db="UniProtKB">
        <authorList>
            <consortium name="RefSeq"/>
        </authorList>
    </citation>
    <scope>IDENTIFICATION</scope>
</reference>
<protein>
    <submittedName>
        <fullName evidence="6">Uncharacterized protein LOC34620285</fullName>
    </submittedName>
</protein>
<proteinExistence type="predicted"/>
<dbReference type="PROSITE" id="PS50082">
    <property type="entry name" value="WD_REPEATS_2"/>
    <property type="match status" value="1"/>
</dbReference>
<feature type="compositionally biased region" description="Polar residues" evidence="4">
    <location>
        <begin position="144"/>
        <end position="157"/>
    </location>
</feature>
<dbReference type="OrthoDB" id="2161379at2759"/>
<evidence type="ECO:0000313" key="6">
    <source>
        <dbReference type="RefSeq" id="XP_022592975.2"/>
    </source>
</evidence>
<dbReference type="Pfam" id="PF00400">
    <property type="entry name" value="WD40"/>
    <property type="match status" value="1"/>
</dbReference>
<dbReference type="Gene3D" id="2.130.10.10">
    <property type="entry name" value="YVTN repeat-like/Quinoprotein amine dehydrogenase"/>
    <property type="match status" value="2"/>
</dbReference>
<dbReference type="SMART" id="SM00320">
    <property type="entry name" value="WD40"/>
    <property type="match status" value="2"/>
</dbReference>
<dbReference type="RefSeq" id="XP_022592975.2">
    <property type="nucleotide sequence ID" value="XM_022733542.2"/>
</dbReference>
<dbReference type="GeneID" id="34620285"/>
<dbReference type="SUPFAM" id="SSF50978">
    <property type="entry name" value="WD40 repeat-like"/>
    <property type="match status" value="1"/>
</dbReference>
<dbReference type="PANTHER" id="PTHR44666:SF1">
    <property type="entry name" value="WD REPEAT-CONTAINING PROTEIN 53"/>
    <property type="match status" value="1"/>
</dbReference>
<keyword evidence="1 3" id="KW-0853">WD repeat</keyword>
<dbReference type="Proteomes" id="UP000515125">
    <property type="component" value="Unplaced"/>
</dbReference>
<evidence type="ECO:0000256" key="3">
    <source>
        <dbReference type="PROSITE-ProRule" id="PRU00221"/>
    </source>
</evidence>
<dbReference type="PANTHER" id="PTHR44666">
    <property type="entry name" value="WD REPEAT-CONTAINING PROTEIN 53"/>
    <property type="match status" value="1"/>
</dbReference>